<dbReference type="Gramene" id="OMO54055">
    <property type="protein sequence ID" value="OMO54055"/>
    <property type="gene ID" value="CCACVL1_28101"/>
</dbReference>
<proteinExistence type="inferred from homology"/>
<dbReference type="OrthoDB" id="10276358at2759"/>
<gene>
    <name evidence="7" type="ORF">CCACVL1_28101</name>
</gene>
<keyword evidence="8" id="KW-1185">Reference proteome</keyword>
<keyword evidence="2" id="KW-0929">Antimicrobial</keyword>
<protein>
    <recommendedName>
        <fullName evidence="9">S locus-related glycoprotein 1 binding pollen coat</fullName>
    </recommendedName>
</protein>
<accession>A0A1R3G7I8</accession>
<evidence type="ECO:0000256" key="2">
    <source>
        <dbReference type="ARBA" id="ARBA00022529"/>
    </source>
</evidence>
<dbReference type="GO" id="GO:0050832">
    <property type="term" value="P:defense response to fungus"/>
    <property type="evidence" value="ECO:0007669"/>
    <property type="project" value="UniProtKB-KW"/>
</dbReference>
<reference evidence="7 8" key="1">
    <citation type="submission" date="2013-09" db="EMBL/GenBank/DDBJ databases">
        <title>Corchorus capsularis genome sequencing.</title>
        <authorList>
            <person name="Alam M."/>
            <person name="Haque M.S."/>
            <person name="Islam M.S."/>
            <person name="Emdad E.M."/>
            <person name="Islam M.M."/>
            <person name="Ahmed B."/>
            <person name="Halim A."/>
            <person name="Hossen Q.M.M."/>
            <person name="Hossain M.Z."/>
            <person name="Ahmed R."/>
            <person name="Khan M.M."/>
            <person name="Islam R."/>
            <person name="Rashid M.M."/>
            <person name="Khan S.A."/>
            <person name="Rahman M.S."/>
            <person name="Alam M."/>
        </authorList>
    </citation>
    <scope>NUCLEOTIDE SEQUENCE [LARGE SCALE GENOMIC DNA]</scope>
    <source>
        <strain evidence="8">cv. CVL-1</strain>
        <tissue evidence="7">Whole seedling</tissue>
    </source>
</reference>
<dbReference type="Proteomes" id="UP000188268">
    <property type="component" value="Unassembled WGS sequence"/>
</dbReference>
<name>A0A1R3G7I8_COCAP</name>
<feature type="chain" id="PRO_5012616300" description="S locus-related glycoprotein 1 binding pollen coat" evidence="6">
    <location>
        <begin position="31"/>
        <end position="79"/>
    </location>
</feature>
<organism evidence="7 8">
    <name type="scientific">Corchorus capsularis</name>
    <name type="common">Jute</name>
    <dbReference type="NCBI Taxonomy" id="210143"/>
    <lineage>
        <taxon>Eukaryota</taxon>
        <taxon>Viridiplantae</taxon>
        <taxon>Streptophyta</taxon>
        <taxon>Embryophyta</taxon>
        <taxon>Tracheophyta</taxon>
        <taxon>Spermatophyta</taxon>
        <taxon>Magnoliopsida</taxon>
        <taxon>eudicotyledons</taxon>
        <taxon>Gunneridae</taxon>
        <taxon>Pentapetalae</taxon>
        <taxon>rosids</taxon>
        <taxon>malvids</taxon>
        <taxon>Malvales</taxon>
        <taxon>Malvaceae</taxon>
        <taxon>Grewioideae</taxon>
        <taxon>Apeibeae</taxon>
        <taxon>Corchorus</taxon>
    </lineage>
</organism>
<dbReference type="PANTHER" id="PTHR48224:SF1">
    <property type="entry name" value="DEFENSIN-LIKE PROTEIN 270"/>
    <property type="match status" value="1"/>
</dbReference>
<evidence type="ECO:0000256" key="1">
    <source>
        <dbReference type="ARBA" id="ARBA00006722"/>
    </source>
</evidence>
<dbReference type="GO" id="GO:0031640">
    <property type="term" value="P:killing of cells of another organism"/>
    <property type="evidence" value="ECO:0007669"/>
    <property type="project" value="UniProtKB-KW"/>
</dbReference>
<dbReference type="InterPro" id="IPR010851">
    <property type="entry name" value="DEFL"/>
</dbReference>
<dbReference type="EMBL" id="AWWV01015042">
    <property type="protein sequence ID" value="OMO54055.1"/>
    <property type="molecule type" value="Genomic_DNA"/>
</dbReference>
<dbReference type="OMA" id="CHFIAAN"/>
<keyword evidence="6" id="KW-0732">Signal</keyword>
<dbReference type="AlphaFoldDB" id="A0A1R3G7I8"/>
<evidence type="ECO:0000256" key="5">
    <source>
        <dbReference type="ARBA" id="ARBA00023157"/>
    </source>
</evidence>
<evidence type="ECO:0000256" key="6">
    <source>
        <dbReference type="SAM" id="SignalP"/>
    </source>
</evidence>
<sequence>MASKQATLASALVMIICLIVLSSDMGGVKCQPPTSDCHFIAANCTTTEDCVKICAAQGYNHGAVCGQYGQIECCCIITT</sequence>
<keyword evidence="4" id="KW-0611">Plant defense</keyword>
<dbReference type="Pfam" id="PF25052">
    <property type="entry name" value="AtDEF-like"/>
    <property type="match status" value="1"/>
</dbReference>
<keyword evidence="3" id="KW-0295">Fungicide</keyword>
<comment type="similarity">
    <text evidence="1">Belongs to the DEFL family.</text>
</comment>
<evidence type="ECO:0008006" key="9">
    <source>
        <dbReference type="Google" id="ProtNLM"/>
    </source>
</evidence>
<comment type="caution">
    <text evidence="7">The sequence shown here is derived from an EMBL/GenBank/DDBJ whole genome shotgun (WGS) entry which is preliminary data.</text>
</comment>
<feature type="signal peptide" evidence="6">
    <location>
        <begin position="1"/>
        <end position="30"/>
    </location>
</feature>
<evidence type="ECO:0000256" key="4">
    <source>
        <dbReference type="ARBA" id="ARBA00022821"/>
    </source>
</evidence>
<keyword evidence="5" id="KW-1015">Disulfide bond</keyword>
<evidence type="ECO:0000313" key="7">
    <source>
        <dbReference type="EMBL" id="OMO54055.1"/>
    </source>
</evidence>
<evidence type="ECO:0000313" key="8">
    <source>
        <dbReference type="Proteomes" id="UP000188268"/>
    </source>
</evidence>
<evidence type="ECO:0000256" key="3">
    <source>
        <dbReference type="ARBA" id="ARBA00022577"/>
    </source>
</evidence>
<dbReference type="PANTHER" id="PTHR48224">
    <property type="entry name" value="DEFENSIN-LIKE PROTEIN 270-RELATED"/>
    <property type="match status" value="1"/>
</dbReference>